<feature type="transmembrane region" description="Helical" evidence="1">
    <location>
        <begin position="65"/>
        <end position="85"/>
    </location>
</feature>
<keyword evidence="3" id="KW-1185">Reference proteome</keyword>
<proteinExistence type="predicted"/>
<feature type="transmembrane region" description="Helical" evidence="1">
    <location>
        <begin position="7"/>
        <end position="32"/>
    </location>
</feature>
<dbReference type="AlphaFoldDB" id="A0A1T4YWQ2"/>
<feature type="transmembrane region" description="Helical" evidence="1">
    <location>
        <begin position="38"/>
        <end position="58"/>
    </location>
</feature>
<keyword evidence="1" id="KW-1133">Transmembrane helix</keyword>
<protein>
    <submittedName>
        <fullName evidence="2">Uncharacterized protein</fullName>
    </submittedName>
</protein>
<evidence type="ECO:0000256" key="1">
    <source>
        <dbReference type="SAM" id="Phobius"/>
    </source>
</evidence>
<organism evidence="2 3">
    <name type="scientific">Prosthecobacter debontii</name>
    <dbReference type="NCBI Taxonomy" id="48467"/>
    <lineage>
        <taxon>Bacteria</taxon>
        <taxon>Pseudomonadati</taxon>
        <taxon>Verrucomicrobiota</taxon>
        <taxon>Verrucomicrobiia</taxon>
        <taxon>Verrucomicrobiales</taxon>
        <taxon>Verrucomicrobiaceae</taxon>
        <taxon>Prosthecobacter</taxon>
    </lineage>
</organism>
<dbReference type="Proteomes" id="UP000190774">
    <property type="component" value="Unassembled WGS sequence"/>
</dbReference>
<accession>A0A1T4YWQ2</accession>
<name>A0A1T4YWQ2_9BACT</name>
<dbReference type="STRING" id="48467.SAMN02745166_04389"/>
<feature type="transmembrane region" description="Helical" evidence="1">
    <location>
        <begin position="91"/>
        <end position="110"/>
    </location>
</feature>
<evidence type="ECO:0000313" key="2">
    <source>
        <dbReference type="EMBL" id="SKB05988.1"/>
    </source>
</evidence>
<evidence type="ECO:0000313" key="3">
    <source>
        <dbReference type="Proteomes" id="UP000190774"/>
    </source>
</evidence>
<keyword evidence="1" id="KW-0812">Transmembrane</keyword>
<gene>
    <name evidence="2" type="ORF">SAMN02745166_04389</name>
</gene>
<dbReference type="EMBL" id="FUYE01000019">
    <property type="protein sequence ID" value="SKB05988.1"/>
    <property type="molecule type" value="Genomic_DNA"/>
</dbReference>
<sequence>MSAQPDSVLLPTVGIAKIMALAVAGVIPLAMFGGWAPMAFLLTSVLAGLVTVGLYLLFFQTRNRLWLHVCFYYMVLPVAQLGHWFDLNSLLFHLQGVCMAFLPSLLMFTLGRSWVDRLGQDSAPKLDSTPSSPV</sequence>
<reference evidence="3" key="1">
    <citation type="submission" date="2017-02" db="EMBL/GenBank/DDBJ databases">
        <authorList>
            <person name="Varghese N."/>
            <person name="Submissions S."/>
        </authorList>
    </citation>
    <scope>NUCLEOTIDE SEQUENCE [LARGE SCALE GENOMIC DNA]</scope>
    <source>
        <strain evidence="3">ATCC 700200</strain>
    </source>
</reference>
<keyword evidence="1" id="KW-0472">Membrane</keyword>